<dbReference type="InterPro" id="IPR032820">
    <property type="entry name" value="ATPase_put"/>
</dbReference>
<name>A0A1F6WVQ8_9BACT</name>
<feature type="transmembrane region" description="Helical" evidence="1">
    <location>
        <begin position="46"/>
        <end position="67"/>
    </location>
</feature>
<evidence type="ECO:0008006" key="4">
    <source>
        <dbReference type="Google" id="ProtNLM"/>
    </source>
</evidence>
<evidence type="ECO:0000256" key="1">
    <source>
        <dbReference type="SAM" id="Phobius"/>
    </source>
</evidence>
<dbReference type="EMBL" id="MFUY01000017">
    <property type="protein sequence ID" value="OGI85971.1"/>
    <property type="molecule type" value="Genomic_DNA"/>
</dbReference>
<evidence type="ECO:0000313" key="3">
    <source>
        <dbReference type="Proteomes" id="UP000176187"/>
    </source>
</evidence>
<comment type="caution">
    <text evidence="2">The sequence shown here is derived from an EMBL/GenBank/DDBJ whole genome shotgun (WGS) entry which is preliminary data.</text>
</comment>
<sequence length="81" mass="9167">MIEKNQNWWKPGVEIFSQVSGWIVAPIVLALVVGKFLDTRYGTKPVIFLSLAGIGFLITCFGIVRIVRKYIKDIKDLADKK</sequence>
<accession>A0A1F6WVQ8</accession>
<feature type="transmembrane region" description="Helical" evidence="1">
    <location>
        <begin position="12"/>
        <end position="34"/>
    </location>
</feature>
<evidence type="ECO:0000313" key="2">
    <source>
        <dbReference type="EMBL" id="OGI85971.1"/>
    </source>
</evidence>
<dbReference type="AlphaFoldDB" id="A0A1F6WVQ8"/>
<dbReference type="Pfam" id="PF09527">
    <property type="entry name" value="ATPase_gene1"/>
    <property type="match status" value="1"/>
</dbReference>
<gene>
    <name evidence="2" type="ORF">A3A05_02560</name>
</gene>
<organism evidence="2 3">
    <name type="scientific">Candidatus Nomurabacteria bacterium RIFCSPLOWO2_01_FULL_41_12</name>
    <dbReference type="NCBI Taxonomy" id="1801774"/>
    <lineage>
        <taxon>Bacteria</taxon>
        <taxon>Candidatus Nomuraibacteriota</taxon>
    </lineage>
</organism>
<reference evidence="2 3" key="1">
    <citation type="journal article" date="2016" name="Nat. Commun.">
        <title>Thousands of microbial genomes shed light on interconnected biogeochemical processes in an aquifer system.</title>
        <authorList>
            <person name="Anantharaman K."/>
            <person name="Brown C.T."/>
            <person name="Hug L.A."/>
            <person name="Sharon I."/>
            <person name="Castelle C.J."/>
            <person name="Probst A.J."/>
            <person name="Thomas B.C."/>
            <person name="Singh A."/>
            <person name="Wilkins M.J."/>
            <person name="Karaoz U."/>
            <person name="Brodie E.L."/>
            <person name="Williams K.H."/>
            <person name="Hubbard S.S."/>
            <person name="Banfield J.F."/>
        </authorList>
    </citation>
    <scope>NUCLEOTIDE SEQUENCE [LARGE SCALE GENOMIC DNA]</scope>
</reference>
<keyword evidence="1" id="KW-1133">Transmembrane helix</keyword>
<dbReference type="Proteomes" id="UP000176187">
    <property type="component" value="Unassembled WGS sequence"/>
</dbReference>
<protein>
    <recommendedName>
        <fullName evidence="4">F0F1-ATPase subunit</fullName>
    </recommendedName>
</protein>
<keyword evidence="1" id="KW-0472">Membrane</keyword>
<proteinExistence type="predicted"/>
<keyword evidence="1" id="KW-0812">Transmembrane</keyword>